<accession>A0A512ATM2</accession>
<feature type="domain" description="Outer membrane protein beta-barrel" evidence="1">
    <location>
        <begin position="6"/>
        <end position="184"/>
    </location>
</feature>
<dbReference type="InterPro" id="IPR025665">
    <property type="entry name" value="Beta-barrel_OMP_2"/>
</dbReference>
<keyword evidence="3" id="KW-1185">Reference proteome</keyword>
<proteinExistence type="predicted"/>
<sequence>MAQDKKYIRQNLPNHDDKPMHYGFYLAGNTARFTLVHSDYYVERLRDSMSVNPKFYPGFAIGFVLNRRITDFIDLRFLPGVSFYSRGIEYKTSTKTVTQEMGATSVEFPLLFKFKSLRRGNVRMYFVGGAKTGVDIGNKKKANASSELEVNNQDFAIEYGVGLDMFYPFFKFAPELRFSNGITNRYASGVNPYSRSVQAVRSNTITLYLNFEN</sequence>
<organism evidence="2 3">
    <name type="scientific">Adhaeribacter aerolatus</name>
    <dbReference type="NCBI Taxonomy" id="670289"/>
    <lineage>
        <taxon>Bacteria</taxon>
        <taxon>Pseudomonadati</taxon>
        <taxon>Bacteroidota</taxon>
        <taxon>Cytophagia</taxon>
        <taxon>Cytophagales</taxon>
        <taxon>Hymenobacteraceae</taxon>
        <taxon>Adhaeribacter</taxon>
    </lineage>
</organism>
<evidence type="ECO:0000259" key="1">
    <source>
        <dbReference type="Pfam" id="PF13568"/>
    </source>
</evidence>
<dbReference type="EMBL" id="BJYS01000003">
    <property type="protein sequence ID" value="GEO03054.1"/>
    <property type="molecule type" value="Genomic_DNA"/>
</dbReference>
<dbReference type="Pfam" id="PF13568">
    <property type="entry name" value="OMP_b-brl_2"/>
    <property type="match status" value="1"/>
</dbReference>
<evidence type="ECO:0000313" key="3">
    <source>
        <dbReference type="Proteomes" id="UP000321532"/>
    </source>
</evidence>
<dbReference type="Proteomes" id="UP000321532">
    <property type="component" value="Unassembled WGS sequence"/>
</dbReference>
<evidence type="ECO:0000313" key="2">
    <source>
        <dbReference type="EMBL" id="GEO03054.1"/>
    </source>
</evidence>
<reference evidence="2 3" key="1">
    <citation type="submission" date="2019-07" db="EMBL/GenBank/DDBJ databases">
        <title>Whole genome shotgun sequence of Adhaeribacter aerolatus NBRC 106133.</title>
        <authorList>
            <person name="Hosoyama A."/>
            <person name="Uohara A."/>
            <person name="Ohji S."/>
            <person name="Ichikawa N."/>
        </authorList>
    </citation>
    <scope>NUCLEOTIDE SEQUENCE [LARGE SCALE GENOMIC DNA]</scope>
    <source>
        <strain evidence="2 3">NBRC 106133</strain>
    </source>
</reference>
<dbReference type="AlphaFoldDB" id="A0A512ATM2"/>
<gene>
    <name evidence="2" type="ORF">AAE02nite_07180</name>
</gene>
<name>A0A512ATM2_9BACT</name>
<protein>
    <recommendedName>
        <fullName evidence="1">Outer membrane protein beta-barrel domain-containing protein</fullName>
    </recommendedName>
</protein>
<comment type="caution">
    <text evidence="2">The sequence shown here is derived from an EMBL/GenBank/DDBJ whole genome shotgun (WGS) entry which is preliminary data.</text>
</comment>